<name>A0A0C2WKI8_AMAMK</name>
<dbReference type="AlphaFoldDB" id="A0A0C2WKI8"/>
<dbReference type="HOGENOM" id="CLU_2014682_0_0_1"/>
<proteinExistence type="predicted"/>
<dbReference type="Proteomes" id="UP000054549">
    <property type="component" value="Unassembled WGS sequence"/>
</dbReference>
<evidence type="ECO:0000256" key="1">
    <source>
        <dbReference type="SAM" id="MobiDB-lite"/>
    </source>
</evidence>
<reference evidence="2 3" key="1">
    <citation type="submission" date="2014-04" db="EMBL/GenBank/DDBJ databases">
        <title>Evolutionary Origins and Diversification of the Mycorrhizal Mutualists.</title>
        <authorList>
            <consortium name="DOE Joint Genome Institute"/>
            <consortium name="Mycorrhizal Genomics Consortium"/>
            <person name="Kohler A."/>
            <person name="Kuo A."/>
            <person name="Nagy L.G."/>
            <person name="Floudas D."/>
            <person name="Copeland A."/>
            <person name="Barry K.W."/>
            <person name="Cichocki N."/>
            <person name="Veneault-Fourrey C."/>
            <person name="LaButti K."/>
            <person name="Lindquist E.A."/>
            <person name="Lipzen A."/>
            <person name="Lundell T."/>
            <person name="Morin E."/>
            <person name="Murat C."/>
            <person name="Riley R."/>
            <person name="Ohm R."/>
            <person name="Sun H."/>
            <person name="Tunlid A."/>
            <person name="Henrissat B."/>
            <person name="Grigoriev I.V."/>
            <person name="Hibbett D.S."/>
            <person name="Martin F."/>
        </authorList>
    </citation>
    <scope>NUCLEOTIDE SEQUENCE [LARGE SCALE GENOMIC DNA]</scope>
    <source>
        <strain evidence="2 3">Koide BX008</strain>
    </source>
</reference>
<dbReference type="EMBL" id="KN818276">
    <property type="protein sequence ID" value="KIL62037.1"/>
    <property type="molecule type" value="Genomic_DNA"/>
</dbReference>
<evidence type="ECO:0000313" key="2">
    <source>
        <dbReference type="EMBL" id="KIL62037.1"/>
    </source>
</evidence>
<keyword evidence="3" id="KW-1185">Reference proteome</keyword>
<feature type="region of interest" description="Disordered" evidence="1">
    <location>
        <begin position="19"/>
        <end position="39"/>
    </location>
</feature>
<protein>
    <submittedName>
        <fullName evidence="2">Uncharacterized protein</fullName>
    </submittedName>
</protein>
<evidence type="ECO:0000313" key="3">
    <source>
        <dbReference type="Proteomes" id="UP000054549"/>
    </source>
</evidence>
<accession>A0A0C2WKI8</accession>
<gene>
    <name evidence="2" type="ORF">M378DRAFT_166186</name>
</gene>
<sequence>MAAPNVLAPVVLGTKTRRPLNISSNLPKDKHPRPMSLPPFLGTHQCAEAGTNSNCWLGKKCTAGANANTTTPIALAAQVTTAPPDCECEQGRNKPMLHMIHLQSNSNLLTMAPKPPQQTRPGS</sequence>
<organism evidence="2 3">
    <name type="scientific">Amanita muscaria (strain Koide BX008)</name>
    <dbReference type="NCBI Taxonomy" id="946122"/>
    <lineage>
        <taxon>Eukaryota</taxon>
        <taxon>Fungi</taxon>
        <taxon>Dikarya</taxon>
        <taxon>Basidiomycota</taxon>
        <taxon>Agaricomycotina</taxon>
        <taxon>Agaricomycetes</taxon>
        <taxon>Agaricomycetidae</taxon>
        <taxon>Agaricales</taxon>
        <taxon>Pluteineae</taxon>
        <taxon>Amanitaceae</taxon>
        <taxon>Amanita</taxon>
    </lineage>
</organism>
<dbReference type="InParanoid" id="A0A0C2WKI8"/>